<evidence type="ECO:0000256" key="1">
    <source>
        <dbReference type="SAM" id="Phobius"/>
    </source>
</evidence>
<dbReference type="EMBL" id="HG793129">
    <property type="protein sequence ID" value="CDK28541.1"/>
    <property type="molecule type" value="Genomic_DNA"/>
</dbReference>
<proteinExistence type="predicted"/>
<keyword evidence="3" id="KW-1185">Reference proteome</keyword>
<keyword evidence="1" id="KW-0812">Transmembrane</keyword>
<sequence length="109" mass="13131">MTSWYNQKERRACPDGAIRQYKLRSPKWQFLKMVSPMPRYKRLYVSEIWFSVFRGGSPSPIQQHAQKHAWQTGIMAKLAMWTVRLWYFLAENPWLISSCVLLLFTKRFE</sequence>
<gene>
    <name evidence="2" type="ORF">KUCA_T00004524001</name>
</gene>
<keyword evidence="1" id="KW-0472">Membrane</keyword>
<dbReference type="Proteomes" id="UP000019384">
    <property type="component" value="Unassembled WGS sequence"/>
</dbReference>
<reference evidence="2" key="2">
    <citation type="submission" date="2014-02" db="EMBL/GenBank/DDBJ databases">
        <title>Complete DNA sequence of /Kuraishia capsulata/ illustrates novel genomic features among budding yeasts (/Saccharomycotina/).</title>
        <authorList>
            <person name="Morales L."/>
            <person name="Noel B."/>
            <person name="Porcel B."/>
            <person name="Marcet-Houben M."/>
            <person name="Hullo M-F."/>
            <person name="Sacerdot C."/>
            <person name="Tekaia F."/>
            <person name="Leh-Louis V."/>
            <person name="Despons L."/>
            <person name="Khanna V."/>
            <person name="Aury J-M."/>
            <person name="Barbe V."/>
            <person name="Couloux A."/>
            <person name="Labadie K."/>
            <person name="Pelletier E."/>
            <person name="Souciet J-L."/>
            <person name="Boekhout T."/>
            <person name="Gabaldon T."/>
            <person name="Wincker P."/>
            <person name="Dujon B."/>
        </authorList>
    </citation>
    <scope>NUCLEOTIDE SEQUENCE</scope>
    <source>
        <strain evidence="2">CBS 1993</strain>
    </source>
</reference>
<protein>
    <submittedName>
        <fullName evidence="2">Uncharacterized protein</fullName>
    </submittedName>
</protein>
<evidence type="ECO:0000313" key="2">
    <source>
        <dbReference type="EMBL" id="CDK28541.1"/>
    </source>
</evidence>
<evidence type="ECO:0000313" key="3">
    <source>
        <dbReference type="Proteomes" id="UP000019384"/>
    </source>
</evidence>
<feature type="transmembrane region" description="Helical" evidence="1">
    <location>
        <begin position="85"/>
        <end position="104"/>
    </location>
</feature>
<name>W6MPH5_9ASCO</name>
<dbReference type="AlphaFoldDB" id="W6MPH5"/>
<keyword evidence="1" id="KW-1133">Transmembrane helix</keyword>
<accession>W6MPH5</accession>
<dbReference type="RefSeq" id="XP_022460531.1">
    <property type="nucleotide sequence ID" value="XM_022601268.1"/>
</dbReference>
<organism evidence="2 3">
    <name type="scientific">Kuraishia capsulata CBS 1993</name>
    <dbReference type="NCBI Taxonomy" id="1382522"/>
    <lineage>
        <taxon>Eukaryota</taxon>
        <taxon>Fungi</taxon>
        <taxon>Dikarya</taxon>
        <taxon>Ascomycota</taxon>
        <taxon>Saccharomycotina</taxon>
        <taxon>Pichiomycetes</taxon>
        <taxon>Pichiales</taxon>
        <taxon>Pichiaceae</taxon>
        <taxon>Kuraishia</taxon>
    </lineage>
</organism>
<dbReference type="GeneID" id="34521919"/>
<dbReference type="HOGENOM" id="CLU_2184379_0_0_1"/>
<reference evidence="2" key="1">
    <citation type="submission" date="2013-12" db="EMBL/GenBank/DDBJ databases">
        <authorList>
            <person name="Genoscope - CEA"/>
        </authorList>
    </citation>
    <scope>NUCLEOTIDE SEQUENCE</scope>
    <source>
        <strain evidence="2">CBS 1993</strain>
    </source>
</reference>